<accession>A0A5J4UBG8</accession>
<feature type="region of interest" description="Disordered" evidence="2">
    <location>
        <begin position="216"/>
        <end position="243"/>
    </location>
</feature>
<dbReference type="AlphaFoldDB" id="A0A5J4UBG8"/>
<feature type="compositionally biased region" description="Basic and acidic residues" evidence="2">
    <location>
        <begin position="444"/>
        <end position="466"/>
    </location>
</feature>
<evidence type="ECO:0000256" key="1">
    <source>
        <dbReference type="SAM" id="Coils"/>
    </source>
</evidence>
<evidence type="ECO:0000313" key="3">
    <source>
        <dbReference type="EMBL" id="KAA6367808.1"/>
    </source>
</evidence>
<feature type="non-terminal residue" evidence="3">
    <location>
        <position position="1"/>
    </location>
</feature>
<feature type="compositionally biased region" description="Basic and acidic residues" evidence="2">
    <location>
        <begin position="64"/>
        <end position="74"/>
    </location>
</feature>
<feature type="compositionally biased region" description="Basic and acidic residues" evidence="2">
    <location>
        <begin position="473"/>
        <end position="488"/>
    </location>
</feature>
<organism evidence="3 4">
    <name type="scientific">Streblomastix strix</name>
    <dbReference type="NCBI Taxonomy" id="222440"/>
    <lineage>
        <taxon>Eukaryota</taxon>
        <taxon>Metamonada</taxon>
        <taxon>Preaxostyla</taxon>
        <taxon>Oxymonadida</taxon>
        <taxon>Streblomastigidae</taxon>
        <taxon>Streblomastix</taxon>
    </lineage>
</organism>
<gene>
    <name evidence="3" type="ORF">EZS28_036665</name>
</gene>
<sequence length="488" mass="58178">RATAHTTFDVNNDIIHPHRCSSLAFYPGMGPRRIRSVLQYADFKTKDKQLLSHPSFPRQGRQSRNIDELERDKDSDEEEQEQLKQKQRLKNMDDDEDDIVDNKKKNKGRIRKGRNEGEDEQFLQNAIFYSRSELIEQDILPSDLYVNINPFIIMRSGHRERPVNIIQIQQHYNISNQGAQQEEKLILEELNTAEIKEPIVIELELALEAEQKKEKEKYQRSQVGIRQRFQDNNNTTNEQEQDNGIEIEGDGEEEINNNNQLNNQLNKKKRALTVKEREDRLRRQDEMKEAFRMMAGIILESTKLSGTQFQLATYLAKSIFKQYKGVDESQKPDKKQIKKEIKKEMVKDESFKDINVIVLDEDEQDNIEQEQEQEQSEDELEEDDGIDPHHALCYIFGKRVIFEQTNKGKINLEFIASKIYSQNRKRQIQKAKLREQKRKKDELKEIRLKEREMKRQQRRLEKEQIRKQKKEQKKKEREEQKNKKIEEI</sequence>
<dbReference type="Proteomes" id="UP000324800">
    <property type="component" value="Unassembled WGS sequence"/>
</dbReference>
<reference evidence="3 4" key="1">
    <citation type="submission" date="2019-03" db="EMBL/GenBank/DDBJ databases">
        <title>Single cell metagenomics reveals metabolic interactions within the superorganism composed of flagellate Streblomastix strix and complex community of Bacteroidetes bacteria on its surface.</title>
        <authorList>
            <person name="Treitli S.C."/>
            <person name="Kolisko M."/>
            <person name="Husnik F."/>
            <person name="Keeling P."/>
            <person name="Hampl V."/>
        </authorList>
    </citation>
    <scope>NUCLEOTIDE SEQUENCE [LARGE SCALE GENOMIC DNA]</scope>
    <source>
        <strain evidence="3">ST1C</strain>
    </source>
</reference>
<comment type="caution">
    <text evidence="3">The sequence shown here is derived from an EMBL/GenBank/DDBJ whole genome shotgun (WGS) entry which is preliminary data.</text>
</comment>
<feature type="region of interest" description="Disordered" evidence="2">
    <location>
        <begin position="444"/>
        <end position="488"/>
    </location>
</feature>
<feature type="coiled-coil region" evidence="1">
    <location>
        <begin position="251"/>
        <end position="278"/>
    </location>
</feature>
<feature type="region of interest" description="Disordered" evidence="2">
    <location>
        <begin position="365"/>
        <end position="384"/>
    </location>
</feature>
<name>A0A5J4UBG8_9EUKA</name>
<proteinExistence type="predicted"/>
<feature type="region of interest" description="Disordered" evidence="2">
    <location>
        <begin position="48"/>
        <end position="116"/>
    </location>
</feature>
<keyword evidence="1" id="KW-0175">Coiled coil</keyword>
<dbReference type="EMBL" id="SNRW01017957">
    <property type="protein sequence ID" value="KAA6367808.1"/>
    <property type="molecule type" value="Genomic_DNA"/>
</dbReference>
<evidence type="ECO:0000313" key="4">
    <source>
        <dbReference type="Proteomes" id="UP000324800"/>
    </source>
</evidence>
<evidence type="ECO:0000256" key="2">
    <source>
        <dbReference type="SAM" id="MobiDB-lite"/>
    </source>
</evidence>
<protein>
    <submittedName>
        <fullName evidence="3">Uncharacterized protein</fullName>
    </submittedName>
</protein>